<evidence type="ECO:0000256" key="3">
    <source>
        <dbReference type="ARBA" id="ARBA00022692"/>
    </source>
</evidence>
<evidence type="ECO:0000256" key="5">
    <source>
        <dbReference type="ARBA" id="ARBA00022989"/>
    </source>
</evidence>
<evidence type="ECO:0000313" key="11">
    <source>
        <dbReference type="EMBL" id="QDD13955.1"/>
    </source>
</evidence>
<dbReference type="Gene3D" id="1.10.760.10">
    <property type="entry name" value="Cytochrome c-like domain"/>
    <property type="match status" value="1"/>
</dbReference>
<dbReference type="EMBL" id="CP040986">
    <property type="protein sequence ID" value="QDD13955.1"/>
    <property type="molecule type" value="Genomic_DNA"/>
</dbReference>
<keyword evidence="7 9" id="KW-0472">Membrane</keyword>
<dbReference type="PRINTS" id="PR00603">
    <property type="entry name" value="CYTOCHROMEC1"/>
</dbReference>
<evidence type="ECO:0000256" key="2">
    <source>
        <dbReference type="ARBA" id="ARBA00022617"/>
    </source>
</evidence>
<dbReference type="PANTHER" id="PTHR10266:SF3">
    <property type="entry name" value="CYTOCHROME C1, HEME PROTEIN, MITOCHONDRIAL"/>
    <property type="match status" value="1"/>
</dbReference>
<dbReference type="GO" id="GO:0020037">
    <property type="term" value="F:heme binding"/>
    <property type="evidence" value="ECO:0007669"/>
    <property type="project" value="InterPro"/>
</dbReference>
<proteinExistence type="predicted"/>
<reference evidence="11 12" key="1">
    <citation type="journal article" date="2019" name="ISME J.">
        <title>Evolution in action: habitat transition from sediment to the pelagial leads to genome streamlining in Methylophilaceae.</title>
        <authorList>
            <person name="Salcher M."/>
            <person name="Schaefle D."/>
            <person name="Kaspar M."/>
            <person name="Neuenschwander S.M."/>
            <person name="Ghai R."/>
        </authorList>
    </citation>
    <scope>NUCLEOTIDE SEQUENCE [LARGE SCALE GENOMIC DNA]</scope>
    <source>
        <strain evidence="11 12">MMS-RI-1</strain>
    </source>
</reference>
<dbReference type="InterPro" id="IPR036909">
    <property type="entry name" value="Cyt_c-like_dom_sf"/>
</dbReference>
<feature type="transmembrane region" description="Helical" evidence="9">
    <location>
        <begin position="207"/>
        <end position="225"/>
    </location>
</feature>
<comment type="cofactor">
    <cofactor evidence="8">
        <name>heme c</name>
        <dbReference type="ChEBI" id="CHEBI:61717"/>
    </cofactor>
    <text evidence="8">Binds 1 heme c group covalently per subunit.</text>
</comment>
<keyword evidence="3 9" id="KW-0812">Transmembrane</keyword>
<name>A0AAE6FTL2_9PROT</name>
<dbReference type="KEGG" id="mrk:FIT61_05915"/>
<evidence type="ECO:0000256" key="9">
    <source>
        <dbReference type="SAM" id="Phobius"/>
    </source>
</evidence>
<evidence type="ECO:0000256" key="1">
    <source>
        <dbReference type="ARBA" id="ARBA00004370"/>
    </source>
</evidence>
<dbReference type="InterPro" id="IPR009056">
    <property type="entry name" value="Cyt_c-like_dom"/>
</dbReference>
<gene>
    <name evidence="11" type="ORF">FIT61_05915</name>
</gene>
<feature type="binding site" description="covalent" evidence="8">
    <location>
        <position position="55"/>
    </location>
    <ligand>
        <name>heme c</name>
        <dbReference type="ChEBI" id="CHEBI:61717"/>
    </ligand>
</feature>
<dbReference type="Proteomes" id="UP000312102">
    <property type="component" value="Chromosome"/>
</dbReference>
<keyword evidence="6 8" id="KW-0408">Iron</keyword>
<feature type="binding site" description="covalent" evidence="8">
    <location>
        <position position="54"/>
    </location>
    <ligand>
        <name>heme c</name>
        <dbReference type="ChEBI" id="CHEBI:61717"/>
    </ligand>
</feature>
<evidence type="ECO:0000256" key="6">
    <source>
        <dbReference type="ARBA" id="ARBA00023004"/>
    </source>
</evidence>
<evidence type="ECO:0000256" key="8">
    <source>
        <dbReference type="PIRSR" id="PIRSR602326-1"/>
    </source>
</evidence>
<keyword evidence="5 9" id="KW-1133">Transmembrane helix</keyword>
<dbReference type="GO" id="GO:0016020">
    <property type="term" value="C:membrane"/>
    <property type="evidence" value="ECO:0007669"/>
    <property type="project" value="UniProtKB-SubCell"/>
</dbReference>
<dbReference type="GO" id="GO:0009055">
    <property type="term" value="F:electron transfer activity"/>
    <property type="evidence" value="ECO:0007669"/>
    <property type="project" value="InterPro"/>
</dbReference>
<evidence type="ECO:0000313" key="12">
    <source>
        <dbReference type="Proteomes" id="UP000312102"/>
    </source>
</evidence>
<protein>
    <submittedName>
        <fullName evidence="11">Cytochrome c1</fullName>
    </submittedName>
</protein>
<accession>A0AAE6FTL2</accession>
<evidence type="ECO:0000256" key="7">
    <source>
        <dbReference type="ARBA" id="ARBA00023136"/>
    </source>
</evidence>
<feature type="domain" description="Cytochrome c" evidence="10">
    <location>
        <begin position="38"/>
        <end position="197"/>
    </location>
</feature>
<dbReference type="SUPFAM" id="SSF46626">
    <property type="entry name" value="Cytochrome c"/>
    <property type="match status" value="1"/>
</dbReference>
<evidence type="ECO:0000259" key="10">
    <source>
        <dbReference type="PROSITE" id="PS51007"/>
    </source>
</evidence>
<dbReference type="AlphaFoldDB" id="A0AAE6FTL2"/>
<keyword evidence="12" id="KW-1185">Reference proteome</keyword>
<dbReference type="PROSITE" id="PS51007">
    <property type="entry name" value="CYTC"/>
    <property type="match status" value="1"/>
</dbReference>
<dbReference type="Pfam" id="PF02167">
    <property type="entry name" value="Cytochrom_C1"/>
    <property type="match status" value="1"/>
</dbReference>
<keyword evidence="2 8" id="KW-0349">Heme</keyword>
<dbReference type="PANTHER" id="PTHR10266">
    <property type="entry name" value="CYTOCHROME C1"/>
    <property type="match status" value="1"/>
</dbReference>
<comment type="subcellular location">
    <subcellularLocation>
        <location evidence="1">Membrane</location>
    </subcellularLocation>
</comment>
<dbReference type="GO" id="GO:0046872">
    <property type="term" value="F:metal ion binding"/>
    <property type="evidence" value="ECO:0007669"/>
    <property type="project" value="UniProtKB-KW"/>
</dbReference>
<dbReference type="RefSeq" id="WP_139883761.1">
    <property type="nucleotide sequence ID" value="NZ_CP040986.1"/>
</dbReference>
<dbReference type="InterPro" id="IPR002326">
    <property type="entry name" value="Cyt_c1"/>
</dbReference>
<sequence length="234" mass="27029">MKILTKLFLIIIFVYSSVGFANEHLILDKAPIDLNDQASLQRGAKTFINYCLNCHSANYMRYNRLKDIGLSDNLIKENLLFTAEKVGEPMKIAMTKKDAKDWFGANPPDLSVEVRARGADWIYSYLRGYYRDSSRPTGWNNTVFDKTAMPHILWKLQGDQKLNEEHHTLELVKPGTLSVKEYDALVGDLVNYLTFMSEPSKLKRLHMGYYVLLFLGLLLVLTINLKKEFWKDIK</sequence>
<keyword evidence="4 8" id="KW-0479">Metal-binding</keyword>
<feature type="binding site" description="covalent" evidence="8">
    <location>
        <position position="51"/>
    </location>
    <ligand>
        <name>heme c</name>
        <dbReference type="ChEBI" id="CHEBI:61717"/>
    </ligand>
</feature>
<evidence type="ECO:0000256" key="4">
    <source>
        <dbReference type="ARBA" id="ARBA00022723"/>
    </source>
</evidence>
<organism evidence="11 12">
    <name type="scientific">Candidatus Methylopumilus rimovensis</name>
    <dbReference type="NCBI Taxonomy" id="2588535"/>
    <lineage>
        <taxon>Bacteria</taxon>
        <taxon>Pseudomonadati</taxon>
        <taxon>Pseudomonadota</taxon>
        <taxon>Betaproteobacteria</taxon>
        <taxon>Nitrosomonadales</taxon>
        <taxon>Methylophilaceae</taxon>
        <taxon>Candidatus Methylopumilus</taxon>
    </lineage>
</organism>